<dbReference type="SUPFAM" id="SSF52540">
    <property type="entry name" value="P-loop containing nucleoside triphosphate hydrolases"/>
    <property type="match status" value="1"/>
</dbReference>
<keyword evidence="7" id="KW-0479">Metal-binding</keyword>
<feature type="binding site" evidence="7">
    <location>
        <position position="70"/>
    </location>
    <ligand>
        <name>substrate</name>
    </ligand>
</feature>
<dbReference type="InterPro" id="IPR031322">
    <property type="entry name" value="Shikimate/glucono_kinase"/>
</dbReference>
<keyword evidence="5 7" id="KW-0067">ATP-binding</keyword>
<keyword evidence="7" id="KW-0460">Magnesium</keyword>
<comment type="pathway">
    <text evidence="7">Metabolic intermediate biosynthesis; chorismate biosynthesis; chorismate from D-erythrose 4-phosphate and phosphoenolpyruvate: step 5/7.</text>
</comment>
<evidence type="ECO:0000256" key="2">
    <source>
        <dbReference type="ARBA" id="ARBA00022679"/>
    </source>
</evidence>
<dbReference type="GO" id="GO:0000287">
    <property type="term" value="F:magnesium ion binding"/>
    <property type="evidence" value="ECO:0007669"/>
    <property type="project" value="UniProtKB-UniRule"/>
</dbReference>
<dbReference type="UniPathway" id="UPA00053">
    <property type="reaction ID" value="UER00088"/>
</dbReference>
<keyword evidence="1 7" id="KW-0028">Amino-acid biosynthesis</keyword>
<dbReference type="GO" id="GO:0008652">
    <property type="term" value="P:amino acid biosynthetic process"/>
    <property type="evidence" value="ECO:0007669"/>
    <property type="project" value="UniProtKB-KW"/>
</dbReference>
<dbReference type="GO" id="GO:0004765">
    <property type="term" value="F:shikimate kinase activity"/>
    <property type="evidence" value="ECO:0007669"/>
    <property type="project" value="UniProtKB-UniRule"/>
</dbReference>
<dbReference type="PRINTS" id="PR01100">
    <property type="entry name" value="SHIKIMTKNASE"/>
</dbReference>
<dbReference type="Proteomes" id="UP000027100">
    <property type="component" value="Unassembled WGS sequence"/>
</dbReference>
<dbReference type="eggNOG" id="COG0703">
    <property type="taxonomic scope" value="Bacteria"/>
</dbReference>
<dbReference type="PANTHER" id="PTHR21087">
    <property type="entry name" value="SHIKIMATE KINASE"/>
    <property type="match status" value="1"/>
</dbReference>
<evidence type="ECO:0000256" key="3">
    <source>
        <dbReference type="ARBA" id="ARBA00022741"/>
    </source>
</evidence>
<reference evidence="8 9" key="1">
    <citation type="journal article" date="2014" name="Antonie Van Leeuwenhoek">
        <title>Hyphomonas beringensis sp. nov. and Hyphomonas chukchiensis sp. nov., isolated from surface seawater of the Bering Sea and Chukchi Sea.</title>
        <authorList>
            <person name="Li C."/>
            <person name="Lai Q."/>
            <person name="Li G."/>
            <person name="Dong C."/>
            <person name="Wang J."/>
            <person name="Liao Y."/>
            <person name="Shao Z."/>
        </authorList>
    </citation>
    <scope>NUCLEOTIDE SEQUENCE [LARGE SCALE GENOMIC DNA]</scope>
    <source>
        <strain evidence="8 9">PS728</strain>
    </source>
</reference>
<keyword evidence="9" id="KW-1185">Reference proteome</keyword>
<dbReference type="AlphaFoldDB" id="A0A062V8G1"/>
<dbReference type="Pfam" id="PF01202">
    <property type="entry name" value="SKI"/>
    <property type="match status" value="1"/>
</dbReference>
<comment type="function">
    <text evidence="7">Catalyzes the specific phosphorylation of the 3-hydroxyl group of shikimic acid using ATP as a cosubstrate.</text>
</comment>
<dbReference type="HAMAP" id="MF_00109">
    <property type="entry name" value="Shikimate_kinase"/>
    <property type="match status" value="1"/>
</dbReference>
<dbReference type="InterPro" id="IPR027417">
    <property type="entry name" value="P-loop_NTPase"/>
</dbReference>
<feature type="binding site" evidence="7">
    <location>
        <position position="6"/>
    </location>
    <ligand>
        <name>Mg(2+)</name>
        <dbReference type="ChEBI" id="CHEBI:18420"/>
    </ligand>
</feature>
<comment type="caution">
    <text evidence="8">The sequence shown here is derived from an EMBL/GenBank/DDBJ whole genome shotgun (WGS) entry which is preliminary data.</text>
</comment>
<comment type="similarity">
    <text evidence="7">Belongs to the shikimate kinase family.</text>
</comment>
<dbReference type="CDD" id="cd00464">
    <property type="entry name" value="SK"/>
    <property type="match status" value="1"/>
</dbReference>
<evidence type="ECO:0000256" key="4">
    <source>
        <dbReference type="ARBA" id="ARBA00022777"/>
    </source>
</evidence>
<comment type="cofactor">
    <cofactor evidence="7">
        <name>Mg(2+)</name>
        <dbReference type="ChEBI" id="CHEBI:18420"/>
    </cofactor>
    <text evidence="7">Binds 1 Mg(2+) ion per subunit.</text>
</comment>
<dbReference type="GO" id="GO:0009423">
    <property type="term" value="P:chorismate biosynthetic process"/>
    <property type="evidence" value="ECO:0007669"/>
    <property type="project" value="UniProtKB-UniRule"/>
</dbReference>
<feature type="binding site" evidence="7">
    <location>
        <position position="48"/>
    </location>
    <ligand>
        <name>substrate</name>
    </ligand>
</feature>
<evidence type="ECO:0000256" key="5">
    <source>
        <dbReference type="ARBA" id="ARBA00022840"/>
    </source>
</evidence>
<evidence type="ECO:0000256" key="7">
    <source>
        <dbReference type="HAMAP-Rule" id="MF_00109"/>
    </source>
</evidence>
<dbReference type="PATRIC" id="fig|1280954.3.peg.1938"/>
<keyword evidence="3 7" id="KW-0547">Nucleotide-binding</keyword>
<protein>
    <recommendedName>
        <fullName evidence="7">Shikimate kinase</fullName>
        <shortName evidence="7">SK</shortName>
        <ecNumber evidence="7">2.7.1.71</ecNumber>
    </recommendedName>
</protein>
<dbReference type="GO" id="GO:0005524">
    <property type="term" value="F:ATP binding"/>
    <property type="evidence" value="ECO:0007669"/>
    <property type="project" value="UniProtKB-UniRule"/>
</dbReference>
<sequence length="162" mass="18365">MGAGKSTVGRRLADKLGRDFYDSDHEIEKAAGLSISDIFAKHGEADFRRGEKQVIRRLLDMPPHVLATGGGAYLDPDTRAILRERAITVWLNADIETLWRRVQKRDTRPLLQRADAKEHLAHLVMERQPFYSQADLVVHSKDGPHTHTVNAILKALQTWKPK</sequence>
<dbReference type="GO" id="GO:0009073">
    <property type="term" value="P:aromatic amino acid family biosynthetic process"/>
    <property type="evidence" value="ECO:0007669"/>
    <property type="project" value="UniProtKB-KW"/>
</dbReference>
<keyword evidence="4 7" id="KW-0418">Kinase</keyword>
<proteinExistence type="inferred from homology"/>
<feature type="binding site" evidence="7">
    <location>
        <begin position="2"/>
        <end position="7"/>
    </location>
    <ligand>
        <name>ATP</name>
        <dbReference type="ChEBI" id="CHEBI:30616"/>
    </ligand>
</feature>
<keyword evidence="7" id="KW-0963">Cytoplasm</keyword>
<evidence type="ECO:0000256" key="6">
    <source>
        <dbReference type="ARBA" id="ARBA00023141"/>
    </source>
</evidence>
<gene>
    <name evidence="7" type="primary">aroK</name>
    <name evidence="8" type="ORF">HPO_09570</name>
</gene>
<evidence type="ECO:0000313" key="8">
    <source>
        <dbReference type="EMBL" id="KCZ98451.1"/>
    </source>
</evidence>
<dbReference type="Gene3D" id="3.40.50.300">
    <property type="entry name" value="P-loop containing nucleotide triphosphate hydrolases"/>
    <property type="match status" value="1"/>
</dbReference>
<feature type="binding site" evidence="7">
    <location>
        <position position="24"/>
    </location>
    <ligand>
        <name>substrate</name>
    </ligand>
</feature>
<comment type="subunit">
    <text evidence="7">Monomer.</text>
</comment>
<keyword evidence="6 7" id="KW-0057">Aromatic amino acid biosynthesis</keyword>
<accession>A0A062V8G1</accession>
<dbReference type="EMBL" id="ARYM01000010">
    <property type="protein sequence ID" value="KCZ98451.1"/>
    <property type="molecule type" value="Genomic_DNA"/>
</dbReference>
<dbReference type="STRING" id="1280954.HPO_09570"/>
<feature type="binding site" evidence="7">
    <location>
        <position position="127"/>
    </location>
    <ligand>
        <name>substrate</name>
    </ligand>
</feature>
<dbReference type="NCBIfam" id="NF010552">
    <property type="entry name" value="PRK13946.1"/>
    <property type="match status" value="1"/>
</dbReference>
<organism evidence="8 9">
    <name type="scientific">Hyphomonas polymorpha PS728</name>
    <dbReference type="NCBI Taxonomy" id="1280954"/>
    <lineage>
        <taxon>Bacteria</taxon>
        <taxon>Pseudomonadati</taxon>
        <taxon>Pseudomonadota</taxon>
        <taxon>Alphaproteobacteria</taxon>
        <taxon>Hyphomonadales</taxon>
        <taxon>Hyphomonadaceae</taxon>
        <taxon>Hyphomonas</taxon>
    </lineage>
</organism>
<dbReference type="GO" id="GO:0005829">
    <property type="term" value="C:cytosol"/>
    <property type="evidence" value="ECO:0007669"/>
    <property type="project" value="TreeGrafter"/>
</dbReference>
<dbReference type="InterPro" id="IPR000623">
    <property type="entry name" value="Shikimate_kinase/TSH1"/>
</dbReference>
<keyword evidence="2 7" id="KW-0808">Transferase</keyword>
<comment type="subcellular location">
    <subcellularLocation>
        <location evidence="7">Cytoplasm</location>
    </subcellularLocation>
</comment>
<dbReference type="PANTHER" id="PTHR21087:SF16">
    <property type="entry name" value="SHIKIMATE KINASE 1, CHLOROPLASTIC"/>
    <property type="match status" value="1"/>
</dbReference>
<comment type="catalytic activity">
    <reaction evidence="7">
        <text>shikimate + ATP = 3-phosphoshikimate + ADP + H(+)</text>
        <dbReference type="Rhea" id="RHEA:13121"/>
        <dbReference type="ChEBI" id="CHEBI:15378"/>
        <dbReference type="ChEBI" id="CHEBI:30616"/>
        <dbReference type="ChEBI" id="CHEBI:36208"/>
        <dbReference type="ChEBI" id="CHEBI:145989"/>
        <dbReference type="ChEBI" id="CHEBI:456216"/>
        <dbReference type="EC" id="2.7.1.71"/>
    </reaction>
</comment>
<comment type="caution">
    <text evidence="7">Lacks conserved residue(s) required for the propagation of feature annotation.</text>
</comment>
<name>A0A062V8G1_9PROT</name>
<feature type="binding site" evidence="7">
    <location>
        <position position="108"/>
    </location>
    <ligand>
        <name>ATP</name>
        <dbReference type="ChEBI" id="CHEBI:30616"/>
    </ligand>
</feature>
<evidence type="ECO:0000313" key="9">
    <source>
        <dbReference type="Proteomes" id="UP000027100"/>
    </source>
</evidence>
<evidence type="ECO:0000256" key="1">
    <source>
        <dbReference type="ARBA" id="ARBA00022605"/>
    </source>
</evidence>
<dbReference type="EC" id="2.7.1.71" evidence="7"/>